<dbReference type="AlphaFoldDB" id="A0A834DKJ2"/>
<feature type="region of interest" description="Disordered" evidence="1">
    <location>
        <begin position="99"/>
        <end position="123"/>
    </location>
</feature>
<evidence type="ECO:0000313" key="2">
    <source>
        <dbReference type="EMBL" id="KAF6084441.1"/>
    </source>
</evidence>
<protein>
    <submittedName>
        <fullName evidence="2">Uncharacterized protein</fullName>
    </submittedName>
</protein>
<gene>
    <name evidence="2" type="ORF">HJG60_008699</name>
</gene>
<reference evidence="2 3" key="1">
    <citation type="journal article" date="2020" name="Nature">
        <title>Six reference-quality genomes reveal evolution of bat adaptations.</title>
        <authorList>
            <person name="Jebb D."/>
            <person name="Huang Z."/>
            <person name="Pippel M."/>
            <person name="Hughes G.M."/>
            <person name="Lavrichenko K."/>
            <person name="Devanna P."/>
            <person name="Winkler S."/>
            <person name="Jermiin L.S."/>
            <person name="Skirmuntt E.C."/>
            <person name="Katzourakis A."/>
            <person name="Burkitt-Gray L."/>
            <person name="Ray D.A."/>
            <person name="Sullivan K.A.M."/>
            <person name="Roscito J.G."/>
            <person name="Kirilenko B.M."/>
            <person name="Davalos L.M."/>
            <person name="Corthals A.P."/>
            <person name="Power M.L."/>
            <person name="Jones G."/>
            <person name="Ransome R.D."/>
            <person name="Dechmann D.K.N."/>
            <person name="Locatelli A.G."/>
            <person name="Puechmaille S.J."/>
            <person name="Fedrigo O."/>
            <person name="Jarvis E.D."/>
            <person name="Hiller M."/>
            <person name="Vernes S.C."/>
            <person name="Myers E.W."/>
            <person name="Teeling E.C."/>
        </authorList>
    </citation>
    <scope>NUCLEOTIDE SEQUENCE [LARGE SCALE GENOMIC DNA]</scope>
    <source>
        <strain evidence="2">Bat1K_MPI-CBG_1</strain>
    </source>
</reference>
<dbReference type="Proteomes" id="UP000664940">
    <property type="component" value="Unassembled WGS sequence"/>
</dbReference>
<dbReference type="EMBL" id="JABVXQ010000012">
    <property type="protein sequence ID" value="KAF6084441.1"/>
    <property type="molecule type" value="Genomic_DNA"/>
</dbReference>
<comment type="caution">
    <text evidence="2">The sequence shown here is derived from an EMBL/GenBank/DDBJ whole genome shotgun (WGS) entry which is preliminary data.</text>
</comment>
<accession>A0A834DKJ2</accession>
<organism evidence="2 3">
    <name type="scientific">Phyllostomus discolor</name>
    <name type="common">pale spear-nosed bat</name>
    <dbReference type="NCBI Taxonomy" id="89673"/>
    <lineage>
        <taxon>Eukaryota</taxon>
        <taxon>Metazoa</taxon>
        <taxon>Chordata</taxon>
        <taxon>Craniata</taxon>
        <taxon>Vertebrata</taxon>
        <taxon>Euteleostomi</taxon>
        <taxon>Mammalia</taxon>
        <taxon>Eutheria</taxon>
        <taxon>Laurasiatheria</taxon>
        <taxon>Chiroptera</taxon>
        <taxon>Yangochiroptera</taxon>
        <taxon>Phyllostomidae</taxon>
        <taxon>Phyllostominae</taxon>
        <taxon>Phyllostomus</taxon>
    </lineage>
</organism>
<name>A0A834DKJ2_9CHIR</name>
<proteinExistence type="predicted"/>
<sequence length="211" mass="22730">MLLLRISLCPDPPGLPCRGVLASLPVAVFPRPSRVESALPVSPFGLLSRTLGGGFQTHGRWGHRCRPGLPRGARLGGAGVGCCPGAPCETPPSPAAALGSEAGSACDRPRPERSSCDRRAVPAPREPRRGRVLTWRLTWPVRLVLTKQLQLGKQIPPPGSRGGVWSSAGRRCTEALPPRQVLLMFRGCFYAGILHIDLYFLLRICSFLITD</sequence>
<evidence type="ECO:0000313" key="3">
    <source>
        <dbReference type="Proteomes" id="UP000664940"/>
    </source>
</evidence>
<evidence type="ECO:0000256" key="1">
    <source>
        <dbReference type="SAM" id="MobiDB-lite"/>
    </source>
</evidence>
<feature type="compositionally biased region" description="Basic and acidic residues" evidence="1">
    <location>
        <begin position="107"/>
        <end position="123"/>
    </location>
</feature>